<proteinExistence type="predicted"/>
<protein>
    <submittedName>
        <fullName evidence="1">Uncharacterized protein</fullName>
    </submittedName>
</protein>
<dbReference type="AlphaFoldDB" id="A0A645IF02"/>
<organism evidence="1">
    <name type="scientific">bioreactor metagenome</name>
    <dbReference type="NCBI Taxonomy" id="1076179"/>
    <lineage>
        <taxon>unclassified sequences</taxon>
        <taxon>metagenomes</taxon>
        <taxon>ecological metagenomes</taxon>
    </lineage>
</organism>
<sequence>MQLRGGQNKHQMLRRLLQNFQKGVERRHGEHVNFVHNINPFFYVGGGVNRLVPQSADLIHAVVGGGVQLQNI</sequence>
<name>A0A645IF02_9ZZZZ</name>
<evidence type="ECO:0000313" key="1">
    <source>
        <dbReference type="EMBL" id="MPN45953.1"/>
    </source>
</evidence>
<dbReference type="EMBL" id="VSSQ01106217">
    <property type="protein sequence ID" value="MPN45953.1"/>
    <property type="molecule type" value="Genomic_DNA"/>
</dbReference>
<reference evidence="1" key="1">
    <citation type="submission" date="2019-08" db="EMBL/GenBank/DDBJ databases">
        <authorList>
            <person name="Kucharzyk K."/>
            <person name="Murdoch R.W."/>
            <person name="Higgins S."/>
            <person name="Loffler F."/>
        </authorList>
    </citation>
    <scope>NUCLEOTIDE SEQUENCE</scope>
</reference>
<accession>A0A645IF02</accession>
<comment type="caution">
    <text evidence="1">The sequence shown here is derived from an EMBL/GenBank/DDBJ whole genome shotgun (WGS) entry which is preliminary data.</text>
</comment>
<gene>
    <name evidence="1" type="ORF">SDC9_193532</name>
</gene>